<keyword evidence="5" id="KW-1185">Reference proteome</keyword>
<proteinExistence type="inferred from homology"/>
<keyword evidence="2" id="KW-0106">Calcium</keyword>
<keyword evidence="2" id="KW-0564">Palmitate</keyword>
<dbReference type="EMBL" id="CAXLJM020000035">
    <property type="protein sequence ID" value="CAL8104476.1"/>
    <property type="molecule type" value="Genomic_DNA"/>
</dbReference>
<dbReference type="SUPFAM" id="SSF54518">
    <property type="entry name" value="Tubby C-terminal domain-like"/>
    <property type="match status" value="1"/>
</dbReference>
<dbReference type="InterPro" id="IPR025659">
    <property type="entry name" value="Tubby-like_C"/>
</dbReference>
<reference evidence="4 5" key="1">
    <citation type="submission" date="2024-08" db="EMBL/GenBank/DDBJ databases">
        <authorList>
            <person name="Cucini C."/>
            <person name="Frati F."/>
        </authorList>
    </citation>
    <scope>NUCLEOTIDE SEQUENCE [LARGE SCALE GENOMIC DNA]</scope>
</reference>
<evidence type="ECO:0000256" key="3">
    <source>
        <dbReference type="SAM" id="MobiDB-lite"/>
    </source>
</evidence>
<comment type="similarity">
    <text evidence="1 2">Belongs to the phospholipid scramblase family.</text>
</comment>
<dbReference type="Pfam" id="PF03803">
    <property type="entry name" value="Scramblase"/>
    <property type="match status" value="1"/>
</dbReference>
<feature type="region of interest" description="Disordered" evidence="3">
    <location>
        <begin position="1"/>
        <end position="39"/>
    </location>
</feature>
<gene>
    <name evidence="4" type="ORF">ODALV1_LOCUS11771</name>
</gene>
<dbReference type="Proteomes" id="UP001642540">
    <property type="component" value="Unassembled WGS sequence"/>
</dbReference>
<keyword evidence="2" id="KW-0449">Lipoprotein</keyword>
<protein>
    <recommendedName>
        <fullName evidence="2">Phospholipid scramblase</fullName>
    </recommendedName>
</protein>
<dbReference type="InterPro" id="IPR005552">
    <property type="entry name" value="Scramblase"/>
</dbReference>
<dbReference type="PANTHER" id="PTHR23248:SF9">
    <property type="entry name" value="PHOSPHOLIPID SCRAMBLASE"/>
    <property type="match status" value="1"/>
</dbReference>
<organism evidence="4 5">
    <name type="scientific">Orchesella dallaii</name>
    <dbReference type="NCBI Taxonomy" id="48710"/>
    <lineage>
        <taxon>Eukaryota</taxon>
        <taxon>Metazoa</taxon>
        <taxon>Ecdysozoa</taxon>
        <taxon>Arthropoda</taxon>
        <taxon>Hexapoda</taxon>
        <taxon>Collembola</taxon>
        <taxon>Entomobryomorpha</taxon>
        <taxon>Entomobryoidea</taxon>
        <taxon>Orchesellidae</taxon>
        <taxon>Orchesellinae</taxon>
        <taxon>Orchesella</taxon>
    </lineage>
</organism>
<feature type="compositionally biased region" description="Basic residues" evidence="3">
    <location>
        <begin position="16"/>
        <end position="31"/>
    </location>
</feature>
<comment type="caution">
    <text evidence="4">The sequence shown here is derived from an EMBL/GenBank/DDBJ whole genome shotgun (WGS) entry which is preliminary data.</text>
</comment>
<comment type="cofactor">
    <cofactor evidence="2">
        <name>Ca(2+)</name>
        <dbReference type="ChEBI" id="CHEBI:29108"/>
    </cofactor>
</comment>
<evidence type="ECO:0000256" key="1">
    <source>
        <dbReference type="ARBA" id="ARBA00005350"/>
    </source>
</evidence>
<name>A0ABP1QM67_9HEXA</name>
<dbReference type="PANTHER" id="PTHR23248">
    <property type="entry name" value="PHOSPHOLIPID SCRAMBLASE-RELATED"/>
    <property type="match status" value="1"/>
</dbReference>
<evidence type="ECO:0000313" key="4">
    <source>
        <dbReference type="EMBL" id="CAL8104476.1"/>
    </source>
</evidence>
<comment type="function">
    <text evidence="2">May mediate accelerated ATP-independent bidirectional transbilayer migration of phospholipids upon binding calcium ions that results in a loss of phospholipid asymmetry in the plasma membrane.</text>
</comment>
<accession>A0ABP1QM67</accession>
<evidence type="ECO:0000313" key="5">
    <source>
        <dbReference type="Proteomes" id="UP001642540"/>
    </source>
</evidence>
<sequence length="251" mass="27852">MGDQVVDVVSEQPKPKLSKQKSKSHHSHHPHHDQVVPPPEPQPTFFYLPVPPGLEYLVNNNGLIIEQQIEWGEGQRLYFAAENSDAVNIYFLGRCRPWNIIVLDLAGNTVLQGHRTSSCCFYGLCDNEVTVMSGDGFVLGSITQKTTCCSAAFNIKDSEGNNVLLVEGPPCSICCPSSATCFEAEFPIKTIESEDKIGRITKKFSGYVKEFHTEADTFCVDYPPDLHVNIKAVLIYATFMIVSFDAGQLLY</sequence>
<evidence type="ECO:0000256" key="2">
    <source>
        <dbReference type="RuleBase" id="RU363116"/>
    </source>
</evidence>